<accession>A0A1D9Q889</accession>
<dbReference type="InterPro" id="IPR035892">
    <property type="entry name" value="C2_domain_sf"/>
</dbReference>
<dbReference type="InterPro" id="IPR001192">
    <property type="entry name" value="PI-PLC_fam"/>
</dbReference>
<dbReference type="InterPro" id="IPR000909">
    <property type="entry name" value="PLipase_C_PInositol-sp_X_dom"/>
</dbReference>
<comment type="catalytic activity">
    <reaction evidence="1 7">
        <text>a 1,2-diacyl-sn-glycero-3-phospho-(1D-myo-inositol-4,5-bisphosphate) + H2O = 1D-myo-inositol 1,4,5-trisphosphate + a 1,2-diacyl-sn-glycerol + H(+)</text>
        <dbReference type="Rhea" id="RHEA:33179"/>
        <dbReference type="ChEBI" id="CHEBI:15377"/>
        <dbReference type="ChEBI" id="CHEBI:15378"/>
        <dbReference type="ChEBI" id="CHEBI:17815"/>
        <dbReference type="ChEBI" id="CHEBI:58456"/>
        <dbReference type="ChEBI" id="CHEBI:203600"/>
        <dbReference type="EC" id="3.1.4.11"/>
    </reaction>
</comment>
<dbReference type="AlphaFoldDB" id="A0A1D9Q889"/>
<dbReference type="PROSITE" id="PS50007">
    <property type="entry name" value="PIPLC_X_DOMAIN"/>
    <property type="match status" value="1"/>
</dbReference>
<proteinExistence type="predicted"/>
<evidence type="ECO:0000259" key="10">
    <source>
        <dbReference type="PROSITE" id="PS50008"/>
    </source>
</evidence>
<dbReference type="EC" id="3.1.4.11" evidence="7"/>
<dbReference type="OrthoDB" id="269822at2759"/>
<dbReference type="InterPro" id="IPR017946">
    <property type="entry name" value="PLC-like_Pdiesterase_TIM-brl"/>
</dbReference>
<dbReference type="CDD" id="cd00275">
    <property type="entry name" value="C2_PLC_like"/>
    <property type="match status" value="1"/>
</dbReference>
<dbReference type="GO" id="GO:0004435">
    <property type="term" value="F:phosphatidylinositol-4,5-bisphosphate phospholipase C activity"/>
    <property type="evidence" value="ECO:0007669"/>
    <property type="project" value="UniProtKB-EC"/>
</dbReference>
<keyword evidence="2 7" id="KW-0378">Hydrolase</keyword>
<evidence type="ECO:0000313" key="12">
    <source>
        <dbReference type="Proteomes" id="UP000177798"/>
    </source>
</evidence>
<feature type="compositionally biased region" description="Basic and acidic residues" evidence="9">
    <location>
        <begin position="415"/>
        <end position="430"/>
    </location>
</feature>
<dbReference type="GO" id="GO:0016042">
    <property type="term" value="P:lipid catabolic process"/>
    <property type="evidence" value="ECO:0007669"/>
    <property type="project" value="UniProtKB-KW"/>
</dbReference>
<evidence type="ECO:0000256" key="3">
    <source>
        <dbReference type="ARBA" id="ARBA00022963"/>
    </source>
</evidence>
<feature type="compositionally biased region" description="Basic and acidic residues" evidence="9">
    <location>
        <begin position="187"/>
        <end position="202"/>
    </location>
</feature>
<keyword evidence="3 7" id="KW-0442">Lipid degradation</keyword>
<dbReference type="PRINTS" id="PR00390">
    <property type="entry name" value="PHPHLIPASEC"/>
</dbReference>
<evidence type="ECO:0000256" key="6">
    <source>
        <dbReference type="ARBA" id="ARBA00059664"/>
    </source>
</evidence>
<evidence type="ECO:0000256" key="5">
    <source>
        <dbReference type="ARBA" id="ARBA00023224"/>
    </source>
</evidence>
<dbReference type="SUPFAM" id="SSF51695">
    <property type="entry name" value="PLC-like phosphodiesterases"/>
    <property type="match status" value="1"/>
</dbReference>
<feature type="region of interest" description="Disordered" evidence="9">
    <location>
        <begin position="379"/>
        <end position="408"/>
    </location>
</feature>
<protein>
    <recommendedName>
        <fullName evidence="7">Phosphoinositide phospholipase C</fullName>
        <ecNumber evidence="7">3.1.4.11</ecNumber>
    </recommendedName>
</protein>
<feature type="region of interest" description="Disordered" evidence="9">
    <location>
        <begin position="187"/>
        <end position="213"/>
    </location>
</feature>
<dbReference type="PANTHER" id="PTHR10336:SF82">
    <property type="entry name" value="PHOSPHOINOSITIDE PHOSPHOLIPASE C"/>
    <property type="match status" value="1"/>
</dbReference>
<feature type="domain" description="PI-PLC Y-box" evidence="10">
    <location>
        <begin position="441"/>
        <end position="554"/>
    </location>
</feature>
<dbReference type="SMART" id="SM00149">
    <property type="entry name" value="PLCYc"/>
    <property type="match status" value="1"/>
</dbReference>
<evidence type="ECO:0000256" key="7">
    <source>
        <dbReference type="RuleBase" id="RU361133"/>
    </source>
</evidence>
<keyword evidence="4 7" id="KW-0443">Lipid metabolism</keyword>
<dbReference type="Proteomes" id="UP000177798">
    <property type="component" value="Chromosome 7"/>
</dbReference>
<dbReference type="Pfam" id="PF00387">
    <property type="entry name" value="PI-PLC-Y"/>
    <property type="match status" value="1"/>
</dbReference>
<evidence type="ECO:0000256" key="2">
    <source>
        <dbReference type="ARBA" id="ARBA00022801"/>
    </source>
</evidence>
<feature type="region of interest" description="Disordered" evidence="9">
    <location>
        <begin position="413"/>
        <end position="432"/>
    </location>
</feature>
<evidence type="ECO:0000256" key="4">
    <source>
        <dbReference type="ARBA" id="ARBA00023098"/>
    </source>
</evidence>
<evidence type="ECO:0000256" key="8">
    <source>
        <dbReference type="SAM" id="Coils"/>
    </source>
</evidence>
<evidence type="ECO:0000256" key="9">
    <source>
        <dbReference type="SAM" id="MobiDB-lite"/>
    </source>
</evidence>
<dbReference type="PROSITE" id="PS50008">
    <property type="entry name" value="PIPLC_Y_DOMAIN"/>
    <property type="match status" value="1"/>
</dbReference>
<comment type="function">
    <text evidence="6">The production of the second messenger molecules diacylglycerol (DAG) and inositol 1,4,5-trisphosphate (IP3) is mediated by activated phosphatidylinositol-specific phospholipase C enzymes.</text>
</comment>
<dbReference type="InterPro" id="IPR001711">
    <property type="entry name" value="PLipase_C_Pinositol-sp_Y"/>
</dbReference>
<dbReference type="CDD" id="cd08598">
    <property type="entry name" value="PI-PLC1c_yeast"/>
    <property type="match status" value="1"/>
</dbReference>
<feature type="compositionally biased region" description="Polar residues" evidence="9">
    <location>
        <begin position="382"/>
        <end position="397"/>
    </location>
</feature>
<dbReference type="SMART" id="SM00239">
    <property type="entry name" value="C2"/>
    <property type="match status" value="1"/>
</dbReference>
<dbReference type="Gene3D" id="2.60.40.150">
    <property type="entry name" value="C2 domain"/>
    <property type="match status" value="1"/>
</dbReference>
<keyword evidence="8" id="KW-0175">Coiled coil</keyword>
<gene>
    <name evidence="11" type="ORF">sscle_07g055830</name>
</gene>
<feature type="coiled-coil region" evidence="8">
    <location>
        <begin position="219"/>
        <end position="250"/>
    </location>
</feature>
<dbReference type="EMBL" id="CP017820">
    <property type="protein sequence ID" value="APA10813.1"/>
    <property type="molecule type" value="Genomic_DNA"/>
</dbReference>
<sequence length="715" mass="80253">MVSFLRKKFRRISTMPLLTPSGKQFSLHKLVAMSTMLTPGHGVHLPSLNNTTAGDPPRQVYLSHEIQEYLRKLFDELRGPEPCLGREKFEKWLADVQGHTITLEKDTYKFEQFLESVYYSHSLEVMKRIPELDQSRPITNYYISSSHNTYLEGNQLLSRSSTEAYKTALTQNCRCIEIDVHNGEAAEKDDKSIFSNKTDHKRQPSGTGSTLSSRAAAAILTVEEKLESAKEKLEIAKEKLEGKHKVSKTNTGDKLKVLDEDEHGGRPASIRSSMIGEPLVLHGWTLTAPVGFRAVCKAIRETAFTTSPLPIIVSLEVHADHEQQEIMVDIMKEEWEDLLLDSPFETCNPEERVPRLEELLNKILVKVKKAPELKDASEHLNELTNGSTNGLSPTNTDTLEKKASSNTLVPVISTKDAESAHSGSEDDRASSKKKAKICETLGKLGIYTHSEHFVSFDVGAATKPSHIFSVGEKVILELHESNREQMFAHNRNYFMRAFPAGKRFDSSNLDPSVCWRKGIQMVALNWQTLDEGMMLNEGMFAGSQGWILKPPGYRSEDVTSESCAAIPYKTLDLKISIFAGQQIPFPQGETEKGFHPYVKCELHVESQEELDGQPIENGGKAKEGEHKLKTAYKSGSKPDYEGETLHFEGIRNVVEELSFVRFKIEDSNYSKDELAAWACIRLDRLQQGYRLVPLKDVKGNSTDGLLLVKIEKVLS</sequence>
<keyword evidence="5" id="KW-0807">Transducer</keyword>
<dbReference type="PANTHER" id="PTHR10336">
    <property type="entry name" value="PHOSPHOINOSITIDE-SPECIFIC PHOSPHOLIPASE C FAMILY PROTEIN"/>
    <property type="match status" value="1"/>
</dbReference>
<evidence type="ECO:0000313" key="11">
    <source>
        <dbReference type="EMBL" id="APA10813.1"/>
    </source>
</evidence>
<organism evidence="11 12">
    <name type="scientific">Sclerotinia sclerotiorum (strain ATCC 18683 / 1980 / Ss-1)</name>
    <name type="common">White mold</name>
    <name type="synonym">Whetzelinia sclerotiorum</name>
    <dbReference type="NCBI Taxonomy" id="665079"/>
    <lineage>
        <taxon>Eukaryota</taxon>
        <taxon>Fungi</taxon>
        <taxon>Dikarya</taxon>
        <taxon>Ascomycota</taxon>
        <taxon>Pezizomycotina</taxon>
        <taxon>Leotiomycetes</taxon>
        <taxon>Helotiales</taxon>
        <taxon>Sclerotiniaceae</taxon>
        <taxon>Sclerotinia</taxon>
    </lineage>
</organism>
<dbReference type="SMART" id="SM00148">
    <property type="entry name" value="PLCXc"/>
    <property type="match status" value="1"/>
</dbReference>
<dbReference type="InterPro" id="IPR000008">
    <property type="entry name" value="C2_dom"/>
</dbReference>
<name>A0A1D9Q889_SCLS1</name>
<reference evidence="12" key="1">
    <citation type="journal article" date="2017" name="Genome Biol. Evol.">
        <title>The complete genome sequence of the phytopathogenic fungus Sclerotinia sclerotiorum reveals insights into the genome architecture of broad host range pathogens.</title>
        <authorList>
            <person name="Derbyshire M."/>
            <person name="Denton-Giles M."/>
            <person name="Hegedus D."/>
            <person name="Seifbarghy S."/>
            <person name="Rollins J."/>
            <person name="van Kan J."/>
            <person name="Seidl M.F."/>
            <person name="Faino L."/>
            <person name="Mbengue M."/>
            <person name="Navaud O."/>
            <person name="Raffaele S."/>
            <person name="Hammond-Kosack K."/>
            <person name="Heard S."/>
            <person name="Oliver R."/>
        </authorList>
    </citation>
    <scope>NUCLEOTIDE SEQUENCE [LARGE SCALE GENOMIC DNA]</scope>
    <source>
        <strain evidence="12">ATCC 18683 / 1980 / Ss-1</strain>
    </source>
</reference>
<dbReference type="GO" id="GO:0035556">
    <property type="term" value="P:intracellular signal transduction"/>
    <property type="evidence" value="ECO:0007669"/>
    <property type="project" value="InterPro"/>
</dbReference>
<dbReference type="SUPFAM" id="SSF49562">
    <property type="entry name" value="C2 domain (Calcium/lipid-binding domain, CaLB)"/>
    <property type="match status" value="1"/>
</dbReference>
<dbReference type="Pfam" id="PF00388">
    <property type="entry name" value="PI-PLC-X"/>
    <property type="match status" value="1"/>
</dbReference>
<dbReference type="VEuPathDB" id="FungiDB:sscle_07g055830"/>
<evidence type="ECO:0000256" key="1">
    <source>
        <dbReference type="ARBA" id="ARBA00001195"/>
    </source>
</evidence>
<dbReference type="Gene3D" id="3.20.20.190">
    <property type="entry name" value="Phosphatidylinositol (PI) phosphodiesterase"/>
    <property type="match status" value="2"/>
</dbReference>
<dbReference type="FunFam" id="3.20.20.190:FF:000039">
    <property type="entry name" value="Phosphoinositide phospholipase C"/>
    <property type="match status" value="1"/>
</dbReference>
<feature type="compositionally biased region" description="Polar residues" evidence="9">
    <location>
        <begin position="204"/>
        <end position="213"/>
    </location>
</feature>